<dbReference type="Proteomes" id="UP001148203">
    <property type="component" value="Unassembled WGS sequence"/>
</dbReference>
<evidence type="ECO:0000313" key="3">
    <source>
        <dbReference type="Proteomes" id="UP001148203"/>
    </source>
</evidence>
<dbReference type="EMBL" id="JAMDGY010000089">
    <property type="protein sequence ID" value="MDD0993396.1"/>
    <property type="molecule type" value="Genomic_DNA"/>
</dbReference>
<dbReference type="InterPro" id="IPR054209">
    <property type="entry name" value="DUF6916"/>
</dbReference>
<feature type="domain" description="DUF6916" evidence="1">
    <location>
        <begin position="21"/>
        <end position="100"/>
    </location>
</feature>
<accession>A0ABT5NZ67</accession>
<dbReference type="RefSeq" id="WP_273913581.1">
    <property type="nucleotide sequence ID" value="NZ_JAMDGX010000092.1"/>
</dbReference>
<proteinExistence type="predicted"/>
<name>A0ABT5NZ67_9PSED</name>
<reference evidence="2 3" key="1">
    <citation type="submission" date="2022-05" db="EMBL/GenBank/DDBJ databases">
        <title>Novel Pseudomonas spp. Isolated from a Rainbow Trout Aquaculture Facility.</title>
        <authorList>
            <person name="Testerman T."/>
            <person name="Graf J."/>
        </authorList>
    </citation>
    <scope>NUCLEOTIDE SEQUENCE [LARGE SCALE GENOMIC DNA]</scope>
    <source>
        <strain evidence="2 3">ID681</strain>
    </source>
</reference>
<evidence type="ECO:0000313" key="2">
    <source>
        <dbReference type="EMBL" id="MDD0993396.1"/>
    </source>
</evidence>
<dbReference type="Pfam" id="PF21880">
    <property type="entry name" value="DUF6916"/>
    <property type="match status" value="1"/>
</dbReference>
<protein>
    <recommendedName>
        <fullName evidence="1">DUF6916 domain-containing protein</fullName>
    </recommendedName>
</protein>
<keyword evidence="3" id="KW-1185">Reference proteome</keyword>
<comment type="caution">
    <text evidence="2">The sequence shown here is derived from an EMBL/GenBank/DDBJ whole genome shotgun (WGS) entry which is preliminary data.</text>
</comment>
<gene>
    <name evidence="2" type="ORF">M5G11_22990</name>
</gene>
<evidence type="ECO:0000259" key="1">
    <source>
        <dbReference type="Pfam" id="PF21880"/>
    </source>
</evidence>
<sequence>MTEPCVFLMPTFAELQDADAGAFALSLDPQTRVPIERVRLDQGVAMSARHECFSVCFALPAGLSLDQAVYRVFGPAQQEWVMMMTPVMPEPDGRYVLQAVVHRECAAAPAPIVA</sequence>
<organism evidence="2 3">
    <name type="scientific">Pseudomonas fontis</name>
    <dbReference type="NCBI Taxonomy" id="2942633"/>
    <lineage>
        <taxon>Bacteria</taxon>
        <taxon>Pseudomonadati</taxon>
        <taxon>Pseudomonadota</taxon>
        <taxon>Gammaproteobacteria</taxon>
        <taxon>Pseudomonadales</taxon>
        <taxon>Pseudomonadaceae</taxon>
        <taxon>Pseudomonas</taxon>
    </lineage>
</organism>